<dbReference type="InterPro" id="IPR004995">
    <property type="entry name" value="Spore_Ger"/>
</dbReference>
<sequence length="447" mass="50561">MTSQETLSWVISQFNDTSEVIQKHLNYGNKQATLLFIKTLIDQELYQKYIINPFFELPSQEQYHLYLTMLPQFQEVPSKEKALQFLLEGNVLVAIQEKLYSIDFKLSKNSDVNSTSVETTIHGSELALSDNLMTNINIIRSSYHQPSLTIEYYLKGEVNRPKVALVYDQKKVRKKALQMIKEKLDRIDKQVITEAYEFNNFLNDKRFSLFPQMILTERPDRVVYNLAGGKVVLLVDGSPQCMMAPAVFFDFLTTMEDDYHTLLISYYLKLLRYLGIFLCILLPGIYIGAASFSPEVFRTELMLTIAGSRMGVPFTSFVEVLFMLFFMELLLEASIRLPKAISATAATVGGLILGTAVTEAALASNIMVIIISAVAISTFVIPVNEMAFAIRIVRFLLILTTSIFGLAGLTLGLLCIIMYLVNLSSFGEPFLRLYNYRKGDKNSEGQA</sequence>
<organism evidence="4 5">
    <name type="scientific">Ureibacillus terrenus</name>
    <dbReference type="NCBI Taxonomy" id="118246"/>
    <lineage>
        <taxon>Bacteria</taxon>
        <taxon>Bacillati</taxon>
        <taxon>Bacillota</taxon>
        <taxon>Bacilli</taxon>
        <taxon>Bacillales</taxon>
        <taxon>Caryophanaceae</taxon>
        <taxon>Ureibacillus</taxon>
    </lineage>
</organism>
<dbReference type="PANTHER" id="PTHR22550">
    <property type="entry name" value="SPORE GERMINATION PROTEIN"/>
    <property type="match status" value="1"/>
</dbReference>
<dbReference type="OrthoDB" id="1726708at2"/>
<dbReference type="AlphaFoldDB" id="A0A540V5M2"/>
<keyword evidence="2 3" id="KW-0472">Membrane</keyword>
<keyword evidence="5" id="KW-1185">Reference proteome</keyword>
<dbReference type="RefSeq" id="WP_141601218.1">
    <property type="nucleotide sequence ID" value="NZ_JARMSB010000008.1"/>
</dbReference>
<dbReference type="GO" id="GO:0009847">
    <property type="term" value="P:spore germination"/>
    <property type="evidence" value="ECO:0007669"/>
    <property type="project" value="InterPro"/>
</dbReference>
<evidence type="ECO:0000313" key="5">
    <source>
        <dbReference type="Proteomes" id="UP000315753"/>
    </source>
</evidence>
<feature type="transmembrane region" description="Helical" evidence="3">
    <location>
        <begin position="395"/>
        <end position="421"/>
    </location>
</feature>
<dbReference type="PANTHER" id="PTHR22550:SF5">
    <property type="entry name" value="LEUCINE ZIPPER PROTEIN 4"/>
    <property type="match status" value="1"/>
</dbReference>
<feature type="transmembrane region" description="Helical" evidence="3">
    <location>
        <begin position="363"/>
        <end position="383"/>
    </location>
</feature>
<comment type="caution">
    <text evidence="4">The sequence shown here is derived from an EMBL/GenBank/DDBJ whole genome shotgun (WGS) entry which is preliminary data.</text>
</comment>
<name>A0A540V5M2_9BACL</name>
<dbReference type="Proteomes" id="UP000315753">
    <property type="component" value="Unassembled WGS sequence"/>
</dbReference>
<feature type="transmembrane region" description="Helical" evidence="3">
    <location>
        <begin position="312"/>
        <end position="331"/>
    </location>
</feature>
<feature type="transmembrane region" description="Helical" evidence="3">
    <location>
        <begin position="270"/>
        <end position="292"/>
    </location>
</feature>
<evidence type="ECO:0000313" key="4">
    <source>
        <dbReference type="EMBL" id="TQE92042.1"/>
    </source>
</evidence>
<dbReference type="Pfam" id="PF03323">
    <property type="entry name" value="GerA"/>
    <property type="match status" value="1"/>
</dbReference>
<keyword evidence="3" id="KW-1133">Transmembrane helix</keyword>
<accession>A0A540V5M2</accession>
<dbReference type="InterPro" id="IPR050768">
    <property type="entry name" value="UPF0353/GerABKA_families"/>
</dbReference>
<dbReference type="GO" id="GO:0016020">
    <property type="term" value="C:membrane"/>
    <property type="evidence" value="ECO:0007669"/>
    <property type="project" value="InterPro"/>
</dbReference>
<protein>
    <submittedName>
        <fullName evidence="4">Spore germination protein</fullName>
    </submittedName>
</protein>
<evidence type="ECO:0000256" key="1">
    <source>
        <dbReference type="ARBA" id="ARBA00005278"/>
    </source>
</evidence>
<reference evidence="4 5" key="1">
    <citation type="submission" date="2019-06" db="EMBL/GenBank/DDBJ databases">
        <title>Genome sequence of Ureibacillus terrenus.</title>
        <authorList>
            <person name="Maclea K.S."/>
            <person name="Simoes M."/>
        </authorList>
    </citation>
    <scope>NUCLEOTIDE SEQUENCE [LARGE SCALE GENOMIC DNA]</scope>
    <source>
        <strain evidence="4 5">ATCC BAA-384</strain>
    </source>
</reference>
<dbReference type="EMBL" id="VIGD01000002">
    <property type="protein sequence ID" value="TQE92042.1"/>
    <property type="molecule type" value="Genomic_DNA"/>
</dbReference>
<evidence type="ECO:0000256" key="2">
    <source>
        <dbReference type="ARBA" id="ARBA00023136"/>
    </source>
</evidence>
<proteinExistence type="inferred from homology"/>
<feature type="transmembrane region" description="Helical" evidence="3">
    <location>
        <begin position="340"/>
        <end position="357"/>
    </location>
</feature>
<dbReference type="PIRSF" id="PIRSF005690">
    <property type="entry name" value="GerBA"/>
    <property type="match status" value="1"/>
</dbReference>
<comment type="similarity">
    <text evidence="1">Belongs to the GerABKA family.</text>
</comment>
<gene>
    <name evidence="4" type="ORF">FKZ59_02825</name>
</gene>
<evidence type="ECO:0000256" key="3">
    <source>
        <dbReference type="SAM" id="Phobius"/>
    </source>
</evidence>
<keyword evidence="3" id="KW-0812">Transmembrane</keyword>